<sequence>MKTDLMVVYTSDVFSLTEQKVKHEMRRCVALCPPGPDVLLLLVRPSDFSEQDRLRLKFILSFFGADAFKHAIVILTNTEEPNSSAVEKLVQDCGRRQQKLNFDKLADQDLRQLLDRMQSLMNDNRRGHLNFSQGVTPMAACGTFKPPLNLLLWGRHRLWKASVANAILGSQKEGRENAKSEAVVNGQLVSLIQMPGLQGKPPETVQKDTQSCMSLWNPEGVHAFVLVLPVGHFSEKEKRELELLQNTFGPRVADFTMVLFATEGDPNDPEVAGFVAQNEGVRELCGSCGGRYAVFQVGDKCHVSELLHAVEQMTDKGSQCFTKVMTIKPKSKKLPKQESQAKPAVRTLIRQPVRMVMIGKTGCGKSATGNTILGEGRFHSKACMRSVTAVCQKETGLTEGRLVAVVDTPGLYDTKLSNEQVKQELVKCISLLAPGPHVFLLVVQIGRFTQEEKQTIRLIQDFFGDKSRDFVILLFTRGDELQDETMESYMEEAGDDFLQKLIEDCGGRYHVFNNKDQKNRAQVKELLAKVDAIVKKNGGNCYTTKMFQEAEEAIEKEVQRILKEKEDEMEKEKEELLRQLDEEIQEMKMKTEREQVERDKALKEKEELINHEEEKRKKEEEKREKEDEDRKNYEDNLRRQWEQKLKDLEKKIQAESEKNAAADRNLTEHREEIQKEREAWEKERQEWWDKRHQEEQQRKEEEQAQLKKLREEYEKERSEYESKRKEEELTKKAQEEEQLLDAQKNYEKKVEEVRKKTEAAARRQAEEFNDFRQKYTSDFAALTAKHERELQGLRQQQQEKTHLLLQNLLLNKSYRRDFERLQAVHREELDRLEGEGREAPDWPARRQRLQVKHDQEISEWTEQYAKRAVEERSCSLL</sequence>
<feature type="region of interest" description="Disordered" evidence="4">
    <location>
        <begin position="691"/>
        <end position="740"/>
    </location>
</feature>
<evidence type="ECO:0000256" key="3">
    <source>
        <dbReference type="ARBA" id="ARBA00023134"/>
    </source>
</evidence>
<dbReference type="Pfam" id="PF04548">
    <property type="entry name" value="AIG1"/>
    <property type="match status" value="3"/>
</dbReference>
<feature type="region of interest" description="Disordered" evidence="4">
    <location>
        <begin position="652"/>
        <end position="677"/>
    </location>
</feature>
<dbReference type="OrthoDB" id="8954335at2759"/>
<dbReference type="PANTHER" id="PTHR10903:SF170">
    <property type="entry name" value="GTPASE IMAP FAMILY MEMBER 7"/>
    <property type="match status" value="1"/>
</dbReference>
<proteinExistence type="inferred from homology"/>
<dbReference type="InterPro" id="IPR006703">
    <property type="entry name" value="G_AIG1"/>
</dbReference>
<evidence type="ECO:0000256" key="4">
    <source>
        <dbReference type="SAM" id="MobiDB-lite"/>
    </source>
</evidence>
<feature type="domain" description="AIG1-type G" evidence="5">
    <location>
        <begin position="350"/>
        <end position="551"/>
    </location>
</feature>
<evidence type="ECO:0000256" key="2">
    <source>
        <dbReference type="ARBA" id="ARBA00022741"/>
    </source>
</evidence>
<comment type="similarity">
    <text evidence="1">Belongs to the TRAFAC class TrmE-Era-EngA-EngB-Septin-like GTPase superfamily. AIG1/Toc34/Toc159-like paraseptin GTPase family. IAN subfamily.</text>
</comment>
<keyword evidence="3" id="KW-0342">GTP-binding</keyword>
<protein>
    <submittedName>
        <fullName evidence="6">(Atlantic silverside) hypothetical protein</fullName>
    </submittedName>
</protein>
<dbReference type="Gene3D" id="3.40.50.300">
    <property type="entry name" value="P-loop containing nucleotide triphosphate hydrolases"/>
    <property type="match status" value="3"/>
</dbReference>
<dbReference type="EMBL" id="CAJRST010004792">
    <property type="protein sequence ID" value="CAG5880860.1"/>
    <property type="molecule type" value="Genomic_DNA"/>
</dbReference>
<evidence type="ECO:0000259" key="5">
    <source>
        <dbReference type="PROSITE" id="PS51720"/>
    </source>
</evidence>
<dbReference type="SUPFAM" id="SSF52540">
    <property type="entry name" value="P-loop containing nucleoside triphosphate hydrolases"/>
    <property type="match status" value="1"/>
</dbReference>
<dbReference type="PROSITE" id="PS51720">
    <property type="entry name" value="G_AIG1"/>
    <property type="match status" value="1"/>
</dbReference>
<evidence type="ECO:0000313" key="8">
    <source>
        <dbReference type="Proteomes" id="UP000677803"/>
    </source>
</evidence>
<dbReference type="InterPro" id="IPR045058">
    <property type="entry name" value="GIMA/IAN/Toc"/>
</dbReference>
<keyword evidence="2" id="KW-0547">Nucleotide-binding</keyword>
<dbReference type="GO" id="GO:0005525">
    <property type="term" value="F:GTP binding"/>
    <property type="evidence" value="ECO:0007669"/>
    <property type="project" value="UniProtKB-KW"/>
</dbReference>
<evidence type="ECO:0000313" key="7">
    <source>
        <dbReference type="EMBL" id="CAG5880860.1"/>
    </source>
</evidence>
<name>A0A8S4AQY3_9TELE</name>
<dbReference type="AlphaFoldDB" id="A0A8S4AQY3"/>
<dbReference type="EMBL" id="CAJRST010004781">
    <property type="protein sequence ID" value="CAG5880824.1"/>
    <property type="molecule type" value="Genomic_DNA"/>
</dbReference>
<dbReference type="PANTHER" id="PTHR10903">
    <property type="entry name" value="GTPASE, IMAP FAMILY MEMBER-RELATED"/>
    <property type="match status" value="1"/>
</dbReference>
<evidence type="ECO:0000256" key="1">
    <source>
        <dbReference type="ARBA" id="ARBA00008535"/>
    </source>
</evidence>
<feature type="compositionally biased region" description="Basic and acidic residues" evidence="4">
    <location>
        <begin position="691"/>
        <end position="735"/>
    </location>
</feature>
<organism evidence="6 8">
    <name type="scientific">Menidia menidia</name>
    <name type="common">Atlantic silverside</name>
    <dbReference type="NCBI Taxonomy" id="238744"/>
    <lineage>
        <taxon>Eukaryota</taxon>
        <taxon>Metazoa</taxon>
        <taxon>Chordata</taxon>
        <taxon>Craniata</taxon>
        <taxon>Vertebrata</taxon>
        <taxon>Euteleostomi</taxon>
        <taxon>Actinopterygii</taxon>
        <taxon>Neopterygii</taxon>
        <taxon>Teleostei</taxon>
        <taxon>Neoteleostei</taxon>
        <taxon>Acanthomorphata</taxon>
        <taxon>Ovalentaria</taxon>
        <taxon>Atherinomorphae</taxon>
        <taxon>Atheriniformes</taxon>
        <taxon>Atherinopsidae</taxon>
        <taxon>Menidiinae</taxon>
        <taxon>Menidia</taxon>
    </lineage>
</organism>
<dbReference type="Proteomes" id="UP000677803">
    <property type="component" value="Unassembled WGS sequence"/>
</dbReference>
<keyword evidence="8" id="KW-1185">Reference proteome</keyword>
<evidence type="ECO:0000313" key="6">
    <source>
        <dbReference type="EMBL" id="CAG5880824.1"/>
    </source>
</evidence>
<accession>A0A8S4AQY3</accession>
<dbReference type="InterPro" id="IPR027417">
    <property type="entry name" value="P-loop_NTPase"/>
</dbReference>
<feature type="region of interest" description="Disordered" evidence="4">
    <location>
        <begin position="590"/>
        <end position="636"/>
    </location>
</feature>
<comment type="caution">
    <text evidence="6">The sequence shown here is derived from an EMBL/GenBank/DDBJ whole genome shotgun (WGS) entry which is preliminary data.</text>
</comment>
<gene>
    <name evidence="6" type="ORF">MMEN_LOCUS5638</name>
    <name evidence="7" type="ORF">MMEN_LOCUS5640</name>
</gene>
<dbReference type="CDD" id="cd01852">
    <property type="entry name" value="AIG1"/>
    <property type="match status" value="1"/>
</dbReference>
<dbReference type="FunFam" id="3.40.50.300:FF:000366">
    <property type="entry name" value="GTPase, IMAP family member 2"/>
    <property type="match status" value="1"/>
</dbReference>
<reference evidence="6" key="1">
    <citation type="submission" date="2021-05" db="EMBL/GenBank/DDBJ databases">
        <authorList>
            <person name="Tigano A."/>
        </authorList>
    </citation>
    <scope>NUCLEOTIDE SEQUENCE</scope>
</reference>